<evidence type="ECO:0000313" key="3">
    <source>
        <dbReference type="Proteomes" id="UP000077202"/>
    </source>
</evidence>
<protein>
    <submittedName>
        <fullName evidence="2">Uncharacterized protein</fullName>
    </submittedName>
</protein>
<evidence type="ECO:0000256" key="1">
    <source>
        <dbReference type="SAM" id="MobiDB-lite"/>
    </source>
</evidence>
<feature type="region of interest" description="Disordered" evidence="1">
    <location>
        <begin position="1"/>
        <end position="108"/>
    </location>
</feature>
<name>A0A176W9F1_MARPO</name>
<gene>
    <name evidence="2" type="ORF">AXG93_509s1110</name>
</gene>
<proteinExistence type="predicted"/>
<dbReference type="Proteomes" id="UP000077202">
    <property type="component" value="Unassembled WGS sequence"/>
</dbReference>
<comment type="caution">
    <text evidence="2">The sequence shown here is derived from an EMBL/GenBank/DDBJ whole genome shotgun (WGS) entry which is preliminary data.</text>
</comment>
<feature type="compositionally biased region" description="Basic and acidic residues" evidence="1">
    <location>
        <begin position="78"/>
        <end position="94"/>
    </location>
</feature>
<feature type="compositionally biased region" description="Basic residues" evidence="1">
    <location>
        <begin position="37"/>
        <end position="56"/>
    </location>
</feature>
<reference evidence="2" key="1">
    <citation type="submission" date="2016-03" db="EMBL/GenBank/DDBJ databases">
        <title>Mechanisms controlling the formation of the plant cell surface in tip-growing cells are functionally conserved among land plants.</title>
        <authorList>
            <person name="Honkanen S."/>
            <person name="Jones V.A."/>
            <person name="Morieri G."/>
            <person name="Champion C."/>
            <person name="Hetherington A.J."/>
            <person name="Kelly S."/>
            <person name="Saint-Marcoux D."/>
            <person name="Proust H."/>
            <person name="Prescott H."/>
            <person name="Dolan L."/>
        </authorList>
    </citation>
    <scope>NUCLEOTIDE SEQUENCE [LARGE SCALE GENOMIC DNA]</scope>
    <source>
        <tissue evidence="2">Whole gametophyte</tissue>
    </source>
</reference>
<dbReference type="AlphaFoldDB" id="A0A176W9F1"/>
<accession>A0A176W9F1</accession>
<organism evidence="2 3">
    <name type="scientific">Marchantia polymorpha subsp. ruderalis</name>
    <dbReference type="NCBI Taxonomy" id="1480154"/>
    <lineage>
        <taxon>Eukaryota</taxon>
        <taxon>Viridiplantae</taxon>
        <taxon>Streptophyta</taxon>
        <taxon>Embryophyta</taxon>
        <taxon>Marchantiophyta</taxon>
        <taxon>Marchantiopsida</taxon>
        <taxon>Marchantiidae</taxon>
        <taxon>Marchantiales</taxon>
        <taxon>Marchantiaceae</taxon>
        <taxon>Marchantia</taxon>
    </lineage>
</organism>
<keyword evidence="3" id="KW-1185">Reference proteome</keyword>
<dbReference type="EMBL" id="LVLJ01001434">
    <property type="protein sequence ID" value="OAE29659.1"/>
    <property type="molecule type" value="Genomic_DNA"/>
</dbReference>
<feature type="compositionally biased region" description="Polar residues" evidence="1">
    <location>
        <begin position="63"/>
        <end position="72"/>
    </location>
</feature>
<evidence type="ECO:0000313" key="2">
    <source>
        <dbReference type="EMBL" id="OAE29659.1"/>
    </source>
</evidence>
<sequence>MDTGKVGHEAPPTPPTHSPSQSTRAMGASTQIANCCRARRKRSGRVRAVRSALHKRDRWDLSGRQSSTQTLDWSVKLHPHDDDGAAREWSDLDVSKAPNLDDDSIIES</sequence>